<keyword evidence="3" id="KW-1003">Cell membrane</keyword>
<evidence type="ECO:0000256" key="6">
    <source>
        <dbReference type="ARBA" id="ARBA00023040"/>
    </source>
</evidence>
<accession>E9H4L0</accession>
<organism evidence="13 14">
    <name type="scientific">Daphnia pulex</name>
    <name type="common">Water flea</name>
    <dbReference type="NCBI Taxonomy" id="6669"/>
    <lineage>
        <taxon>Eukaryota</taxon>
        <taxon>Metazoa</taxon>
        <taxon>Ecdysozoa</taxon>
        <taxon>Arthropoda</taxon>
        <taxon>Crustacea</taxon>
        <taxon>Branchiopoda</taxon>
        <taxon>Diplostraca</taxon>
        <taxon>Cladocera</taxon>
        <taxon>Anomopoda</taxon>
        <taxon>Daphniidae</taxon>
        <taxon>Daphnia</taxon>
    </lineage>
</organism>
<name>E9H4L0_DAPPU</name>
<dbReference type="PROSITE" id="PS50262">
    <property type="entry name" value="G_PROTEIN_RECEP_F1_2"/>
    <property type="match status" value="1"/>
</dbReference>
<keyword evidence="8" id="KW-0675">Receptor</keyword>
<keyword evidence="4 11" id="KW-0812">Transmembrane</keyword>
<evidence type="ECO:0000256" key="7">
    <source>
        <dbReference type="ARBA" id="ARBA00023136"/>
    </source>
</evidence>
<keyword evidence="6" id="KW-0297">G-protein coupled receptor</keyword>
<keyword evidence="10" id="KW-0807">Transducer</keyword>
<evidence type="ECO:0000256" key="8">
    <source>
        <dbReference type="ARBA" id="ARBA00023170"/>
    </source>
</evidence>
<protein>
    <recommendedName>
        <fullName evidence="12">G-protein coupled receptors family 1 profile domain-containing protein</fullName>
    </recommendedName>
</protein>
<feature type="transmembrane region" description="Helical" evidence="11">
    <location>
        <begin position="100"/>
        <end position="121"/>
    </location>
</feature>
<gene>
    <name evidence="13" type="ORF">DAPPUDRAFT_253332</name>
</gene>
<dbReference type="PhylomeDB" id="E9H4L0"/>
<evidence type="ECO:0000313" key="14">
    <source>
        <dbReference type="Proteomes" id="UP000000305"/>
    </source>
</evidence>
<feature type="transmembrane region" description="Helical" evidence="11">
    <location>
        <begin position="28"/>
        <end position="54"/>
    </location>
</feature>
<dbReference type="AlphaFoldDB" id="E9H4L0"/>
<dbReference type="InterPro" id="IPR017452">
    <property type="entry name" value="GPCR_Rhodpsn_7TM"/>
</dbReference>
<feature type="domain" description="G-protein coupled receptors family 1 profile" evidence="12">
    <location>
        <begin position="45"/>
        <end position="330"/>
    </location>
</feature>
<feature type="transmembrane region" description="Helical" evidence="11">
    <location>
        <begin position="141"/>
        <end position="166"/>
    </location>
</feature>
<dbReference type="PANTHER" id="PTHR24246:SF27">
    <property type="entry name" value="ADENOSINE RECEPTOR, ISOFORM A"/>
    <property type="match status" value="1"/>
</dbReference>
<feature type="transmembrane region" description="Helical" evidence="11">
    <location>
        <begin position="311"/>
        <end position="331"/>
    </location>
</feature>
<keyword evidence="7 11" id="KW-0472">Membrane</keyword>
<evidence type="ECO:0000256" key="3">
    <source>
        <dbReference type="ARBA" id="ARBA00022475"/>
    </source>
</evidence>
<comment type="subcellular location">
    <subcellularLocation>
        <location evidence="1">Cell membrane</location>
        <topology evidence="1">Multi-pass membrane protein</topology>
    </subcellularLocation>
</comment>
<evidence type="ECO:0000256" key="4">
    <source>
        <dbReference type="ARBA" id="ARBA00022692"/>
    </source>
</evidence>
<evidence type="ECO:0000256" key="5">
    <source>
        <dbReference type="ARBA" id="ARBA00022989"/>
    </source>
</evidence>
<dbReference type="OrthoDB" id="6147321at2759"/>
<evidence type="ECO:0000256" key="2">
    <source>
        <dbReference type="ARBA" id="ARBA00010663"/>
    </source>
</evidence>
<feature type="transmembrane region" description="Helical" evidence="11">
    <location>
        <begin position="267"/>
        <end position="299"/>
    </location>
</feature>
<dbReference type="PANTHER" id="PTHR24246">
    <property type="entry name" value="OLFACTORY RECEPTOR AND ADENOSINE RECEPTOR"/>
    <property type="match status" value="1"/>
</dbReference>
<dbReference type="Proteomes" id="UP000000305">
    <property type="component" value="Unassembled WGS sequence"/>
</dbReference>
<dbReference type="STRING" id="6669.E9H4L0"/>
<dbReference type="InParanoid" id="E9H4L0"/>
<evidence type="ECO:0000256" key="11">
    <source>
        <dbReference type="SAM" id="Phobius"/>
    </source>
</evidence>
<sequence length="352" mass="39842">MNNTTNNQEGDNIVRPEINQEYNPIDPVFFLIIVKCVCCSIGIPLNVSIIVTIIRYRQFRSKPRKIFLLGIFFSNLSFFAPALIKLIYLGFYPVESLCKTYVALVGLPQSLLLSNMLLALVDRYLAINDPLTHREKVTVRLACPVVVISSALIVFLLKFVYIAGLVPFRCQVLPIHDNILAAILITLFLSCIAMNFIVYRQTKIHLRRDSRTLSPQGSNEEIALNERVFVSNESGSASISINDQLTNNRPMSIHVDRRRTFEMEVEATCTLIIGVTSLFVTVCPMFILLLTIIVCQLAYDAELECSNLTWLMTYFKELGSIHAVYSPLIFLMRNKELRVALFSGCFQPSVVQ</sequence>
<dbReference type="Gene3D" id="1.20.1070.10">
    <property type="entry name" value="Rhodopsin 7-helix transmembrane proteins"/>
    <property type="match status" value="1"/>
</dbReference>
<keyword evidence="9" id="KW-0325">Glycoprotein</keyword>
<dbReference type="GO" id="GO:0001609">
    <property type="term" value="F:G protein-coupled adenosine receptor activity"/>
    <property type="evidence" value="ECO:0000318"/>
    <property type="project" value="GO_Central"/>
</dbReference>
<dbReference type="GO" id="GO:0007189">
    <property type="term" value="P:adenylate cyclase-activating G protein-coupled receptor signaling pathway"/>
    <property type="evidence" value="ECO:0000318"/>
    <property type="project" value="GO_Central"/>
</dbReference>
<keyword evidence="14" id="KW-1185">Reference proteome</keyword>
<dbReference type="Pfam" id="PF00001">
    <property type="entry name" value="7tm_1"/>
    <property type="match status" value="1"/>
</dbReference>
<reference evidence="13 14" key="1">
    <citation type="journal article" date="2011" name="Science">
        <title>The ecoresponsive genome of Daphnia pulex.</title>
        <authorList>
            <person name="Colbourne J.K."/>
            <person name="Pfrender M.E."/>
            <person name="Gilbert D."/>
            <person name="Thomas W.K."/>
            <person name="Tucker A."/>
            <person name="Oakley T.H."/>
            <person name="Tokishita S."/>
            <person name="Aerts A."/>
            <person name="Arnold G.J."/>
            <person name="Basu M.K."/>
            <person name="Bauer D.J."/>
            <person name="Caceres C.E."/>
            <person name="Carmel L."/>
            <person name="Casola C."/>
            <person name="Choi J.H."/>
            <person name="Detter J.C."/>
            <person name="Dong Q."/>
            <person name="Dusheyko S."/>
            <person name="Eads B.D."/>
            <person name="Frohlich T."/>
            <person name="Geiler-Samerotte K.A."/>
            <person name="Gerlach D."/>
            <person name="Hatcher P."/>
            <person name="Jogdeo S."/>
            <person name="Krijgsveld J."/>
            <person name="Kriventseva E.V."/>
            <person name="Kultz D."/>
            <person name="Laforsch C."/>
            <person name="Lindquist E."/>
            <person name="Lopez J."/>
            <person name="Manak J.R."/>
            <person name="Muller J."/>
            <person name="Pangilinan J."/>
            <person name="Patwardhan R.P."/>
            <person name="Pitluck S."/>
            <person name="Pritham E.J."/>
            <person name="Rechtsteiner A."/>
            <person name="Rho M."/>
            <person name="Rogozin I.B."/>
            <person name="Sakarya O."/>
            <person name="Salamov A."/>
            <person name="Schaack S."/>
            <person name="Shapiro H."/>
            <person name="Shiga Y."/>
            <person name="Skalitzky C."/>
            <person name="Smith Z."/>
            <person name="Souvorov A."/>
            <person name="Sung W."/>
            <person name="Tang Z."/>
            <person name="Tsuchiya D."/>
            <person name="Tu H."/>
            <person name="Vos H."/>
            <person name="Wang M."/>
            <person name="Wolf Y.I."/>
            <person name="Yamagata H."/>
            <person name="Yamada T."/>
            <person name="Ye Y."/>
            <person name="Shaw J.R."/>
            <person name="Andrews J."/>
            <person name="Crease T.J."/>
            <person name="Tang H."/>
            <person name="Lucas S.M."/>
            <person name="Robertson H.M."/>
            <person name="Bork P."/>
            <person name="Koonin E.V."/>
            <person name="Zdobnov E.M."/>
            <person name="Grigoriev I.V."/>
            <person name="Lynch M."/>
            <person name="Boore J.L."/>
        </authorList>
    </citation>
    <scope>NUCLEOTIDE SEQUENCE [LARGE SCALE GENOMIC DNA]</scope>
</reference>
<evidence type="ECO:0000313" key="13">
    <source>
        <dbReference type="EMBL" id="EFX73330.1"/>
    </source>
</evidence>
<dbReference type="HOGENOM" id="CLU_055342_1_0_1"/>
<comment type="similarity">
    <text evidence="2">Belongs to the G-protein coupled receptor 1 family.</text>
</comment>
<dbReference type="GO" id="GO:0001973">
    <property type="term" value="P:G protein-coupled adenosine receptor signaling pathway"/>
    <property type="evidence" value="ECO:0000318"/>
    <property type="project" value="GO_Central"/>
</dbReference>
<dbReference type="GO" id="GO:0005886">
    <property type="term" value="C:plasma membrane"/>
    <property type="evidence" value="ECO:0000318"/>
    <property type="project" value="GO_Central"/>
</dbReference>
<evidence type="ECO:0000256" key="1">
    <source>
        <dbReference type="ARBA" id="ARBA00004651"/>
    </source>
</evidence>
<dbReference type="KEGG" id="dpx:DAPPUDRAFT_253332"/>
<keyword evidence="5 11" id="KW-1133">Transmembrane helix</keyword>
<feature type="transmembrane region" description="Helical" evidence="11">
    <location>
        <begin position="178"/>
        <end position="198"/>
    </location>
</feature>
<dbReference type="EMBL" id="GL732592">
    <property type="protein sequence ID" value="EFX73330.1"/>
    <property type="molecule type" value="Genomic_DNA"/>
</dbReference>
<dbReference type="InterPro" id="IPR000276">
    <property type="entry name" value="GPCR_Rhodpsn"/>
</dbReference>
<proteinExistence type="inferred from homology"/>
<dbReference type="SUPFAM" id="SSF81321">
    <property type="entry name" value="Family A G protein-coupled receptor-like"/>
    <property type="match status" value="1"/>
</dbReference>
<evidence type="ECO:0000259" key="12">
    <source>
        <dbReference type="PROSITE" id="PS50262"/>
    </source>
</evidence>
<feature type="transmembrane region" description="Helical" evidence="11">
    <location>
        <begin position="66"/>
        <end position="88"/>
    </location>
</feature>
<evidence type="ECO:0000256" key="9">
    <source>
        <dbReference type="ARBA" id="ARBA00023180"/>
    </source>
</evidence>
<evidence type="ECO:0000256" key="10">
    <source>
        <dbReference type="ARBA" id="ARBA00023224"/>
    </source>
</evidence>